<dbReference type="InterPro" id="IPR027417">
    <property type="entry name" value="P-loop_NTPase"/>
</dbReference>
<proteinExistence type="predicted"/>
<dbReference type="Proteomes" id="UP000460416">
    <property type="component" value="Unassembled WGS sequence"/>
</dbReference>
<feature type="domain" description="Sulfotransferase" evidence="1">
    <location>
        <begin position="14"/>
        <end position="199"/>
    </location>
</feature>
<dbReference type="Pfam" id="PF00685">
    <property type="entry name" value="Sulfotransfer_1"/>
    <property type="match status" value="1"/>
</dbReference>
<sequence>MQNIEAFPMNKIHIGYPKTATTFLQREVFKELKNHKFIGHSEFRKLGLINLIWKADRSIDYDNLKELFRSNNNNFISFEDLSGPLFQGSIMIDEIPNRLFKIFGKELKVLITIRRQEDLLRSIYIQYIHQGGTNSLYNFLKKDSLGMNRIDLNAFNFLETYNRYKSVFGNSNIVILPYEKFKINPTEFIGDLNDFFENENIILKKNKVVYRSMDGLQLRLLKNLNRFIQTPISEKYIIPPHIINQSKIRFWWQDSDFLRIGNFFNEEDLQLLKTVSRRYYDSNRQLDEQLSLNLDLYKYY</sequence>
<dbReference type="SUPFAM" id="SSF52540">
    <property type="entry name" value="P-loop containing nucleoside triphosphate hydrolases"/>
    <property type="match status" value="1"/>
</dbReference>
<evidence type="ECO:0000313" key="3">
    <source>
        <dbReference type="Proteomes" id="UP000460416"/>
    </source>
</evidence>
<evidence type="ECO:0000313" key="2">
    <source>
        <dbReference type="EMBL" id="MUP41792.1"/>
    </source>
</evidence>
<accession>A0A7K1LLT9</accession>
<dbReference type="InterPro" id="IPR000863">
    <property type="entry name" value="Sulfotransferase_dom"/>
</dbReference>
<dbReference type="RefSeq" id="WP_156274427.1">
    <property type="nucleotide sequence ID" value="NZ_BAABGI010000001.1"/>
</dbReference>
<evidence type="ECO:0000259" key="1">
    <source>
        <dbReference type="Pfam" id="PF00685"/>
    </source>
</evidence>
<dbReference type="GO" id="GO:0008146">
    <property type="term" value="F:sulfotransferase activity"/>
    <property type="evidence" value="ECO:0007669"/>
    <property type="project" value="InterPro"/>
</dbReference>
<organism evidence="2 3">
    <name type="scientific">Christiangramia aestuarii</name>
    <dbReference type="NCBI Taxonomy" id="1028746"/>
    <lineage>
        <taxon>Bacteria</taxon>
        <taxon>Pseudomonadati</taxon>
        <taxon>Bacteroidota</taxon>
        <taxon>Flavobacteriia</taxon>
        <taxon>Flavobacteriales</taxon>
        <taxon>Flavobacteriaceae</taxon>
        <taxon>Christiangramia</taxon>
    </lineage>
</organism>
<gene>
    <name evidence="2" type="ORF">FLP08_04340</name>
</gene>
<name>A0A7K1LLT9_9FLAO</name>
<reference evidence="2 3" key="1">
    <citation type="submission" date="2019-07" db="EMBL/GenBank/DDBJ databases">
        <title>Gramella aestuarii sp. nov., isolated from a tidal flat, and emended description of Gramella echinicola.</title>
        <authorList>
            <person name="Liu L."/>
        </authorList>
    </citation>
    <scope>NUCLEOTIDE SEQUENCE [LARGE SCALE GENOMIC DNA]</scope>
    <source>
        <strain evidence="2 3">BS12</strain>
    </source>
</reference>
<dbReference type="Gene3D" id="3.40.50.300">
    <property type="entry name" value="P-loop containing nucleotide triphosphate hydrolases"/>
    <property type="match status" value="1"/>
</dbReference>
<dbReference type="AlphaFoldDB" id="A0A7K1LLT9"/>
<protein>
    <recommendedName>
        <fullName evidence="1">Sulfotransferase domain-containing protein</fullName>
    </recommendedName>
</protein>
<keyword evidence="3" id="KW-1185">Reference proteome</keyword>
<dbReference type="EMBL" id="VJVW01000002">
    <property type="protein sequence ID" value="MUP41792.1"/>
    <property type="molecule type" value="Genomic_DNA"/>
</dbReference>
<dbReference type="OrthoDB" id="1429617at2"/>
<comment type="caution">
    <text evidence="2">The sequence shown here is derived from an EMBL/GenBank/DDBJ whole genome shotgun (WGS) entry which is preliminary data.</text>
</comment>